<comment type="caution">
    <text evidence="1">The sequence shown here is derived from an EMBL/GenBank/DDBJ whole genome shotgun (WGS) entry which is preliminary data.</text>
</comment>
<gene>
    <name evidence="1" type="ORF">D3C88_12390</name>
</gene>
<evidence type="ECO:0000313" key="1">
    <source>
        <dbReference type="EMBL" id="RIB41611.1"/>
    </source>
</evidence>
<dbReference type="PROSITE" id="PS51257">
    <property type="entry name" value="PROKAR_LIPOPROTEIN"/>
    <property type="match status" value="1"/>
</dbReference>
<accession>A0A418GL47</accession>
<dbReference type="Proteomes" id="UP000284508">
    <property type="component" value="Unassembled WGS sequence"/>
</dbReference>
<feature type="non-terminal residue" evidence="1">
    <location>
        <position position="59"/>
    </location>
</feature>
<dbReference type="EMBL" id="QXHA01000801">
    <property type="protein sequence ID" value="RIB41611.1"/>
    <property type="molecule type" value="Genomic_DNA"/>
</dbReference>
<proteinExistence type="predicted"/>
<reference evidence="1 2" key="1">
    <citation type="journal article" date="2018" name="BMC Microbiol.">
        <title>Genome sequencing of strains of the most prevalent clonal group of O1:K1:H7 Escherichia coli that causes neonatal meningitis in France.</title>
        <authorList>
            <person name="Geslain G."/>
            <person name="Birgy A."/>
            <person name="Adiba S."/>
            <person name="Magnan M."/>
            <person name="Courroux C."/>
            <person name="Levy C."/>
            <person name="Cohen R."/>
            <person name="Bidet P."/>
            <person name="Bonacorsi S."/>
        </authorList>
    </citation>
    <scope>NUCLEOTIDE SEQUENCE [LARGE SCALE GENOMIC DNA]</scope>
    <source>
        <strain evidence="1 2">S308</strain>
    </source>
</reference>
<dbReference type="AlphaFoldDB" id="A0A418GL47"/>
<name>A0A418GL47_ECOLX</name>
<evidence type="ECO:0000313" key="2">
    <source>
        <dbReference type="Proteomes" id="UP000284508"/>
    </source>
</evidence>
<organism evidence="1 2">
    <name type="scientific">Escherichia coli</name>
    <dbReference type="NCBI Taxonomy" id="562"/>
    <lineage>
        <taxon>Bacteria</taxon>
        <taxon>Pseudomonadati</taxon>
        <taxon>Pseudomonadota</taxon>
        <taxon>Gammaproteobacteria</taxon>
        <taxon>Enterobacterales</taxon>
        <taxon>Enterobacteriaceae</taxon>
        <taxon>Escherichia</taxon>
    </lineage>
</organism>
<sequence length="59" mass="6367">MNGKAFLACVLMSVVLTGCETAKKISQVIRNPDIQVGKLMDQSTELTVTLLTEPDSNLT</sequence>
<protein>
    <submittedName>
        <fullName evidence="1">Type VI secretion system lipoprotein TssJ</fullName>
    </submittedName>
</protein>
<keyword evidence="1" id="KW-0449">Lipoprotein</keyword>